<name>A0AAV5WHL4_9BILA</name>
<sequence>RCVSGQWHDGVRRVRYVFLRFATDYGIGQRRRSIGRNVASDGGLSTQPVPADGSFQSQCRSVQWEHVIRVKDVLSHIPPPLQRQQKRVIK</sequence>
<evidence type="ECO:0000313" key="2">
    <source>
        <dbReference type="Proteomes" id="UP001432322"/>
    </source>
</evidence>
<proteinExistence type="predicted"/>
<feature type="non-terminal residue" evidence="1">
    <location>
        <position position="1"/>
    </location>
</feature>
<keyword evidence="2" id="KW-1185">Reference proteome</keyword>
<reference evidence="1" key="1">
    <citation type="submission" date="2023-10" db="EMBL/GenBank/DDBJ databases">
        <title>Genome assembly of Pristionchus species.</title>
        <authorList>
            <person name="Yoshida K."/>
            <person name="Sommer R.J."/>
        </authorList>
    </citation>
    <scope>NUCLEOTIDE SEQUENCE</scope>
    <source>
        <strain evidence="1">RS5133</strain>
    </source>
</reference>
<dbReference type="EMBL" id="BTSY01000005">
    <property type="protein sequence ID" value="GMT30396.1"/>
    <property type="molecule type" value="Genomic_DNA"/>
</dbReference>
<comment type="caution">
    <text evidence="1">The sequence shown here is derived from an EMBL/GenBank/DDBJ whole genome shotgun (WGS) entry which is preliminary data.</text>
</comment>
<dbReference type="Proteomes" id="UP001432322">
    <property type="component" value="Unassembled WGS sequence"/>
</dbReference>
<gene>
    <name evidence="1" type="ORF">PFISCL1PPCAC_21693</name>
</gene>
<organism evidence="1 2">
    <name type="scientific">Pristionchus fissidentatus</name>
    <dbReference type="NCBI Taxonomy" id="1538716"/>
    <lineage>
        <taxon>Eukaryota</taxon>
        <taxon>Metazoa</taxon>
        <taxon>Ecdysozoa</taxon>
        <taxon>Nematoda</taxon>
        <taxon>Chromadorea</taxon>
        <taxon>Rhabditida</taxon>
        <taxon>Rhabditina</taxon>
        <taxon>Diplogasteromorpha</taxon>
        <taxon>Diplogasteroidea</taxon>
        <taxon>Neodiplogasteridae</taxon>
        <taxon>Pristionchus</taxon>
    </lineage>
</organism>
<dbReference type="AlphaFoldDB" id="A0AAV5WHL4"/>
<evidence type="ECO:0000313" key="1">
    <source>
        <dbReference type="EMBL" id="GMT30396.1"/>
    </source>
</evidence>
<accession>A0AAV5WHL4</accession>
<evidence type="ECO:0008006" key="3">
    <source>
        <dbReference type="Google" id="ProtNLM"/>
    </source>
</evidence>
<feature type="non-terminal residue" evidence="1">
    <location>
        <position position="90"/>
    </location>
</feature>
<protein>
    <recommendedName>
        <fullName evidence="3">Ribosomal protein</fullName>
    </recommendedName>
</protein>